<evidence type="ECO:0000259" key="1">
    <source>
        <dbReference type="PROSITE" id="PS51186"/>
    </source>
</evidence>
<name>A0A409VR91_9AGAR</name>
<accession>A0A409VR91</accession>
<feature type="domain" description="N-acetyltransferase" evidence="1">
    <location>
        <begin position="80"/>
        <end position="210"/>
    </location>
</feature>
<dbReference type="SUPFAM" id="SSF55729">
    <property type="entry name" value="Acyl-CoA N-acyltransferases (Nat)"/>
    <property type="match status" value="1"/>
</dbReference>
<gene>
    <name evidence="2" type="ORF">CVT26_003622</name>
</gene>
<dbReference type="CDD" id="cd04301">
    <property type="entry name" value="NAT_SF"/>
    <property type="match status" value="1"/>
</dbReference>
<dbReference type="AlphaFoldDB" id="A0A409VR91"/>
<dbReference type="STRING" id="231916.A0A409VR91"/>
<dbReference type="InterPro" id="IPR000182">
    <property type="entry name" value="GNAT_dom"/>
</dbReference>
<dbReference type="InterPro" id="IPR016181">
    <property type="entry name" value="Acyl_CoA_acyltransferase"/>
</dbReference>
<sequence>MSITVRHLVEPSEEEVRRATHVLHEAFSRRYFLFALGDEKLVEPFLLAHVRATVIGGRLYVAELPDDGIVGVGLWFGPNQKFLSSQEQLNAGWNQTMDVLDEKHRTWWTNFLQAVDDVTDKLYGLGQQLAAYHLQTVGVLPEHQKRGYGTALLNAVERQAANESKNVVLETLGEKAVPVYQRMGFEVLGPVPMNTGSSTSNAYGFRKTFTKEP</sequence>
<dbReference type="InterPro" id="IPR052523">
    <property type="entry name" value="Trichothecene_AcTrans"/>
</dbReference>
<dbReference type="EMBL" id="NHYE01005589">
    <property type="protein sequence ID" value="PPQ68716.1"/>
    <property type="molecule type" value="Genomic_DNA"/>
</dbReference>
<dbReference type="InParanoid" id="A0A409VR91"/>
<reference evidence="2 3" key="1">
    <citation type="journal article" date="2018" name="Evol. Lett.">
        <title>Horizontal gene cluster transfer increased hallucinogenic mushroom diversity.</title>
        <authorList>
            <person name="Reynolds H.T."/>
            <person name="Vijayakumar V."/>
            <person name="Gluck-Thaler E."/>
            <person name="Korotkin H.B."/>
            <person name="Matheny P.B."/>
            <person name="Slot J.C."/>
        </authorList>
    </citation>
    <scope>NUCLEOTIDE SEQUENCE [LARGE SCALE GENOMIC DNA]</scope>
    <source>
        <strain evidence="2 3">SRW20</strain>
    </source>
</reference>
<organism evidence="2 3">
    <name type="scientific">Gymnopilus dilepis</name>
    <dbReference type="NCBI Taxonomy" id="231916"/>
    <lineage>
        <taxon>Eukaryota</taxon>
        <taxon>Fungi</taxon>
        <taxon>Dikarya</taxon>
        <taxon>Basidiomycota</taxon>
        <taxon>Agaricomycotina</taxon>
        <taxon>Agaricomycetes</taxon>
        <taxon>Agaricomycetidae</taxon>
        <taxon>Agaricales</taxon>
        <taxon>Agaricineae</taxon>
        <taxon>Hymenogastraceae</taxon>
        <taxon>Gymnopilus</taxon>
    </lineage>
</organism>
<dbReference type="GO" id="GO:0016747">
    <property type="term" value="F:acyltransferase activity, transferring groups other than amino-acyl groups"/>
    <property type="evidence" value="ECO:0007669"/>
    <property type="project" value="InterPro"/>
</dbReference>
<dbReference type="Pfam" id="PF13508">
    <property type="entry name" value="Acetyltransf_7"/>
    <property type="match status" value="1"/>
</dbReference>
<dbReference type="Proteomes" id="UP000284706">
    <property type="component" value="Unassembled WGS sequence"/>
</dbReference>
<dbReference type="OrthoDB" id="4738875at2759"/>
<dbReference type="PANTHER" id="PTHR42791:SF1">
    <property type="entry name" value="N-ACETYLTRANSFERASE DOMAIN-CONTAINING PROTEIN"/>
    <property type="match status" value="1"/>
</dbReference>
<evidence type="ECO:0000313" key="2">
    <source>
        <dbReference type="EMBL" id="PPQ68716.1"/>
    </source>
</evidence>
<dbReference type="Gene3D" id="3.40.630.30">
    <property type="match status" value="1"/>
</dbReference>
<dbReference type="PANTHER" id="PTHR42791">
    <property type="entry name" value="GNAT FAMILY ACETYLTRANSFERASE"/>
    <property type="match status" value="1"/>
</dbReference>
<comment type="caution">
    <text evidence="2">The sequence shown here is derived from an EMBL/GenBank/DDBJ whole genome shotgun (WGS) entry which is preliminary data.</text>
</comment>
<dbReference type="PROSITE" id="PS51186">
    <property type="entry name" value="GNAT"/>
    <property type="match status" value="1"/>
</dbReference>
<keyword evidence="3" id="KW-1185">Reference proteome</keyword>
<evidence type="ECO:0000313" key="3">
    <source>
        <dbReference type="Proteomes" id="UP000284706"/>
    </source>
</evidence>
<protein>
    <recommendedName>
        <fullName evidence="1">N-acetyltransferase domain-containing protein</fullName>
    </recommendedName>
</protein>
<proteinExistence type="predicted"/>